<name>A0A2P2EAR2_9PROT</name>
<evidence type="ECO:0000313" key="2">
    <source>
        <dbReference type="Proteomes" id="UP000245086"/>
    </source>
</evidence>
<dbReference type="EMBL" id="BFBR01000005">
    <property type="protein sequence ID" value="GBF58156.1"/>
    <property type="molecule type" value="Genomic_DNA"/>
</dbReference>
<keyword evidence="2" id="KW-1185">Reference proteome</keyword>
<sequence length="70" mass="7848">MVKQVLSSCILDLSHMTWNGSMRRFACLEAARQFLLRKMGRQGVQSASPTREARPLTPHLARCNSITAFA</sequence>
<proteinExistence type="predicted"/>
<organism evidence="1 2">
    <name type="scientific">Candidatus Phycosocius bacilliformis</name>
    <dbReference type="NCBI Taxonomy" id="1445552"/>
    <lineage>
        <taxon>Bacteria</taxon>
        <taxon>Pseudomonadati</taxon>
        <taxon>Pseudomonadota</taxon>
        <taxon>Alphaproteobacteria</taxon>
        <taxon>Caulobacterales</taxon>
        <taxon>Caulobacterales incertae sedis</taxon>
        <taxon>Candidatus Phycosocius</taxon>
    </lineage>
</organism>
<accession>A0A2P2EAR2</accession>
<protein>
    <submittedName>
        <fullName evidence="1">Uncharacterized protein</fullName>
    </submittedName>
</protein>
<evidence type="ECO:0000313" key="1">
    <source>
        <dbReference type="EMBL" id="GBF58156.1"/>
    </source>
</evidence>
<comment type="caution">
    <text evidence="1">The sequence shown here is derived from an EMBL/GenBank/DDBJ whole genome shotgun (WGS) entry which is preliminary data.</text>
</comment>
<gene>
    <name evidence="1" type="ORF">PbB2_01828</name>
</gene>
<dbReference type="Proteomes" id="UP000245086">
    <property type="component" value="Unassembled WGS sequence"/>
</dbReference>
<dbReference type="AlphaFoldDB" id="A0A2P2EAR2"/>
<reference evidence="1 2" key="1">
    <citation type="journal article" date="2018" name="Genome Announc.">
        <title>Draft Genome Sequence of "Candidatus Phycosocius bacilliformis," an Alphaproteobacterial Ectosymbiont of the Hydrocarbon-Producing Green Alga Botryococcus braunii.</title>
        <authorList>
            <person name="Tanabe Y."/>
            <person name="Yamaguchi H."/>
            <person name="Watanabe M.M."/>
        </authorList>
    </citation>
    <scope>NUCLEOTIDE SEQUENCE [LARGE SCALE GENOMIC DNA]</scope>
    <source>
        <strain evidence="1 2">BOTRYCO-2</strain>
    </source>
</reference>